<dbReference type="Proteomes" id="UP001183881">
    <property type="component" value="Unassembled WGS sequence"/>
</dbReference>
<evidence type="ECO:0000313" key="1">
    <source>
        <dbReference type="EMBL" id="MDT0400219.1"/>
    </source>
</evidence>
<comment type="caution">
    <text evidence="1">The sequence shown here is derived from an EMBL/GenBank/DDBJ whole genome shotgun (WGS) entry which is preliminary data.</text>
</comment>
<evidence type="ECO:0000313" key="2">
    <source>
        <dbReference type="Proteomes" id="UP001183881"/>
    </source>
</evidence>
<dbReference type="EMBL" id="JAVRFA010000495">
    <property type="protein sequence ID" value="MDT0400219.1"/>
    <property type="molecule type" value="Genomic_DNA"/>
</dbReference>
<dbReference type="SUPFAM" id="SSF46689">
    <property type="entry name" value="Homeodomain-like"/>
    <property type="match status" value="1"/>
</dbReference>
<organism evidence="1 2">
    <name type="scientific">Streptomyces edwardsiae</name>
    <dbReference type="NCBI Taxonomy" id="3075527"/>
    <lineage>
        <taxon>Bacteria</taxon>
        <taxon>Bacillati</taxon>
        <taxon>Actinomycetota</taxon>
        <taxon>Actinomycetes</taxon>
        <taxon>Kitasatosporales</taxon>
        <taxon>Streptomycetaceae</taxon>
        <taxon>Streptomyces</taxon>
    </lineage>
</organism>
<protein>
    <submittedName>
        <fullName evidence="1">Helix-turn-helix domain-containing protein</fullName>
    </submittedName>
</protein>
<proteinExistence type="predicted"/>
<accession>A0ABU2Q8J4</accession>
<keyword evidence="2" id="KW-1185">Reference proteome</keyword>
<feature type="non-terminal residue" evidence="1">
    <location>
        <position position="82"/>
    </location>
</feature>
<dbReference type="InterPro" id="IPR009057">
    <property type="entry name" value="Homeodomain-like_sf"/>
</dbReference>
<reference evidence="2" key="1">
    <citation type="submission" date="2023-07" db="EMBL/GenBank/DDBJ databases">
        <title>30 novel species of actinomycetes from the DSMZ collection.</title>
        <authorList>
            <person name="Nouioui I."/>
        </authorList>
    </citation>
    <scope>NUCLEOTIDE SEQUENCE [LARGE SCALE GENOMIC DNA]</scope>
    <source>
        <strain evidence="2">DSM 41636</strain>
    </source>
</reference>
<dbReference type="RefSeq" id="WP_311649684.1">
    <property type="nucleotide sequence ID" value="NZ_JAVRFA010000495.1"/>
</dbReference>
<name>A0ABU2Q8J4_9ACTN</name>
<sequence length="82" mass="8986">MYDVKTRERALALVSQGRSLNSVSKQTGISRAAIRSWQTRLEPLDRNRGAPCPRCADVPTAIENPSSYAYLLGLYLGDGCIS</sequence>
<gene>
    <name evidence="1" type="ORF">RM705_36790</name>
</gene>